<keyword evidence="5 8" id="KW-0812">Transmembrane</keyword>
<accession>A0AAE2ZMK2</accession>
<evidence type="ECO:0000256" key="8">
    <source>
        <dbReference type="SAM" id="Phobius"/>
    </source>
</evidence>
<comment type="caution">
    <text evidence="9">The sequence shown here is derived from an EMBL/GenBank/DDBJ whole genome shotgun (WGS) entry which is preliminary data.</text>
</comment>
<dbReference type="Proteomes" id="UP001196509">
    <property type="component" value="Unassembled WGS sequence"/>
</dbReference>
<organism evidence="9 10">
    <name type="scientific">Flavimaribacter sediminis</name>
    <dbReference type="NCBI Taxonomy" id="2865987"/>
    <lineage>
        <taxon>Bacteria</taxon>
        <taxon>Pseudomonadati</taxon>
        <taxon>Pseudomonadota</taxon>
        <taxon>Alphaproteobacteria</taxon>
        <taxon>Hyphomicrobiales</taxon>
        <taxon>Rhizobiaceae</taxon>
        <taxon>Flavimaribacter</taxon>
    </lineage>
</organism>
<feature type="transmembrane region" description="Helical" evidence="8">
    <location>
        <begin position="151"/>
        <end position="169"/>
    </location>
</feature>
<gene>
    <name evidence="9" type="ORF">K1W69_10130</name>
</gene>
<evidence type="ECO:0000256" key="5">
    <source>
        <dbReference type="ARBA" id="ARBA00022692"/>
    </source>
</evidence>
<evidence type="ECO:0000256" key="1">
    <source>
        <dbReference type="ARBA" id="ARBA00004651"/>
    </source>
</evidence>
<feature type="transmembrane region" description="Helical" evidence="8">
    <location>
        <begin position="45"/>
        <end position="65"/>
    </location>
</feature>
<evidence type="ECO:0000256" key="7">
    <source>
        <dbReference type="ARBA" id="ARBA00023136"/>
    </source>
</evidence>
<feature type="transmembrane region" description="Helical" evidence="8">
    <location>
        <begin position="302"/>
        <end position="321"/>
    </location>
</feature>
<dbReference type="Pfam" id="PF02653">
    <property type="entry name" value="BPD_transp_2"/>
    <property type="match status" value="1"/>
</dbReference>
<sequence>MSGSIVPEKSSQNFPAGETIEVSAAKANRDGAWLFANLAKSQEGIVLMLAVLAFIGFSLFLPSFLSPGNLLALVRSVSILGILALGMAIVVIGRGIDVSMIATMVVSVAWAFVLTRGGLDLELALVVGGLFALAAGMAIGILIAFGEVPPIFATLAAGSIIYGLGRTFFFKLEMQNVPPGYEWFSFFGRAQIFGIPVTVLTFGVLCVVVHLILSRTRFGWLTYAMGNNPEASRITGVPVRPMVVAHYAVSAIVAYGAGLILASSTSAINARLFNSTMIYDILLVVVLGGIGLSGGHGKVRNVILGTIFVGILLNGMTILNIDYTIQNLVKGVVLLLAIVIDSLINPRDEQTSQQGDL</sequence>
<feature type="transmembrane region" description="Helical" evidence="8">
    <location>
        <begin position="123"/>
        <end position="145"/>
    </location>
</feature>
<evidence type="ECO:0000313" key="9">
    <source>
        <dbReference type="EMBL" id="MBW8637546.1"/>
    </source>
</evidence>
<dbReference type="PANTHER" id="PTHR32196:SF21">
    <property type="entry name" value="ABC TRANSPORTER PERMEASE PROTEIN YPHD-RELATED"/>
    <property type="match status" value="1"/>
</dbReference>
<reference evidence="9" key="1">
    <citation type="submission" date="2021-08" db="EMBL/GenBank/DDBJ databases">
        <title>Hoeflea bacterium WL0058 sp. nov., isolated from the sediment.</title>
        <authorList>
            <person name="Wang L."/>
            <person name="Zhang D."/>
        </authorList>
    </citation>
    <scope>NUCLEOTIDE SEQUENCE</scope>
    <source>
        <strain evidence="9">WL0058</strain>
    </source>
</reference>
<evidence type="ECO:0000256" key="6">
    <source>
        <dbReference type="ARBA" id="ARBA00022989"/>
    </source>
</evidence>
<evidence type="ECO:0000313" key="10">
    <source>
        <dbReference type="Proteomes" id="UP001196509"/>
    </source>
</evidence>
<evidence type="ECO:0000256" key="4">
    <source>
        <dbReference type="ARBA" id="ARBA00022519"/>
    </source>
</evidence>
<dbReference type="PANTHER" id="PTHR32196">
    <property type="entry name" value="ABC TRANSPORTER PERMEASE PROTEIN YPHD-RELATED-RELATED"/>
    <property type="match status" value="1"/>
</dbReference>
<evidence type="ECO:0000256" key="3">
    <source>
        <dbReference type="ARBA" id="ARBA00022475"/>
    </source>
</evidence>
<evidence type="ECO:0000256" key="2">
    <source>
        <dbReference type="ARBA" id="ARBA00022448"/>
    </source>
</evidence>
<feature type="transmembrane region" description="Helical" evidence="8">
    <location>
        <begin position="72"/>
        <end position="92"/>
    </location>
</feature>
<keyword evidence="4" id="KW-0997">Cell inner membrane</keyword>
<keyword evidence="3" id="KW-1003">Cell membrane</keyword>
<keyword evidence="2" id="KW-0813">Transport</keyword>
<feature type="transmembrane region" description="Helical" evidence="8">
    <location>
        <begin position="277"/>
        <end position="296"/>
    </location>
</feature>
<keyword evidence="7 8" id="KW-0472">Membrane</keyword>
<proteinExistence type="predicted"/>
<feature type="transmembrane region" description="Helical" evidence="8">
    <location>
        <begin position="190"/>
        <end position="213"/>
    </location>
</feature>
<feature type="transmembrane region" description="Helical" evidence="8">
    <location>
        <begin position="98"/>
        <end position="116"/>
    </location>
</feature>
<dbReference type="InterPro" id="IPR001851">
    <property type="entry name" value="ABC_transp_permease"/>
</dbReference>
<name>A0AAE2ZMK2_9HYPH</name>
<protein>
    <submittedName>
        <fullName evidence="9">ABC transporter permease</fullName>
    </submittedName>
</protein>
<dbReference type="CDD" id="cd06579">
    <property type="entry name" value="TM_PBP1_transp_AraH_like"/>
    <property type="match status" value="1"/>
</dbReference>
<dbReference type="GO" id="GO:0022857">
    <property type="term" value="F:transmembrane transporter activity"/>
    <property type="evidence" value="ECO:0007669"/>
    <property type="project" value="InterPro"/>
</dbReference>
<dbReference type="GO" id="GO:0005886">
    <property type="term" value="C:plasma membrane"/>
    <property type="evidence" value="ECO:0007669"/>
    <property type="project" value="UniProtKB-SubCell"/>
</dbReference>
<keyword evidence="6 8" id="KW-1133">Transmembrane helix</keyword>
<feature type="transmembrane region" description="Helical" evidence="8">
    <location>
        <begin position="244"/>
        <end position="265"/>
    </location>
</feature>
<keyword evidence="10" id="KW-1185">Reference proteome</keyword>
<dbReference type="EMBL" id="JAICBX010000002">
    <property type="protein sequence ID" value="MBW8637546.1"/>
    <property type="molecule type" value="Genomic_DNA"/>
</dbReference>
<comment type="subcellular location">
    <subcellularLocation>
        <location evidence="1">Cell membrane</location>
        <topology evidence="1">Multi-pass membrane protein</topology>
    </subcellularLocation>
</comment>
<dbReference type="AlphaFoldDB" id="A0AAE2ZMK2"/>